<feature type="transmembrane region" description="Helical" evidence="6">
    <location>
        <begin position="448"/>
        <end position="473"/>
    </location>
</feature>
<feature type="transmembrane region" description="Helical" evidence="6">
    <location>
        <begin position="356"/>
        <end position="376"/>
    </location>
</feature>
<evidence type="ECO:0000256" key="5">
    <source>
        <dbReference type="ARBA" id="ARBA00023136"/>
    </source>
</evidence>
<feature type="transmembrane region" description="Helical" evidence="6">
    <location>
        <begin position="388"/>
        <end position="408"/>
    </location>
</feature>
<evidence type="ECO:0000256" key="4">
    <source>
        <dbReference type="ARBA" id="ARBA00022989"/>
    </source>
</evidence>
<keyword evidence="4 6" id="KW-1133">Transmembrane helix</keyword>
<dbReference type="OrthoDB" id="107091at2157"/>
<keyword evidence="8" id="KW-1185">Reference proteome</keyword>
<keyword evidence="2" id="KW-1003">Cell membrane</keyword>
<dbReference type="HOGENOM" id="CLU_039594_1_0_2"/>
<feature type="transmembrane region" description="Helical" evidence="6">
    <location>
        <begin position="108"/>
        <end position="127"/>
    </location>
</feature>
<dbReference type="AlphaFoldDB" id="M9SAK2"/>
<evidence type="ECO:0000256" key="2">
    <source>
        <dbReference type="ARBA" id="ARBA00022475"/>
    </source>
</evidence>
<dbReference type="InterPro" id="IPR050833">
    <property type="entry name" value="Poly_Biosynth_Transport"/>
</dbReference>
<feature type="transmembrane region" description="Helical" evidence="6">
    <location>
        <begin position="200"/>
        <end position="222"/>
    </location>
</feature>
<feature type="transmembrane region" description="Helical" evidence="6">
    <location>
        <begin position="139"/>
        <end position="164"/>
    </location>
</feature>
<feature type="transmembrane region" description="Helical" evidence="6">
    <location>
        <begin position="243"/>
        <end position="267"/>
    </location>
</feature>
<dbReference type="InParanoid" id="M9SAK2"/>
<accession>M9SAK2</accession>
<sequence>MGGLAKQKGTKDEDQFSSKVSYNMAINILRTVVMALFGFLMVPYYIDQFGLATYAILPLATSISSYVLAITDPLGDAFARYTSIAIQKNDMGLANRTYSSSMLGMMRCMAVLIPLVVLISLASPYVFNVAGSAALDVQIMFAMILLSSLLISFSACLGSVFMAYNKLYIIYASKTVYCVAQVVLVILFFVMHGASLPLLGASYVIASVLMILIMAVYVKKVCPQIELSRKNYDRSMLKEMSALGMWATLSDFGTLMYIEASLIIVNVCLGAAEQASFSIVANMISMINTATSSLAAVSVPLAYRYFANRDRKGLVDTMTFFMKFTGMVMAFPVAFIILFMPQILELWLGPGYENLYDMLYIMLPMEISFCTIRVLLTVPIVYVKMRPVAFATAAFGILNVAMCLVVLTFTDLGMLGACACWAVSMFLLKVVFYPLYCSKLTKTKKLQYLTPLLYSHAMFAIVLVIGCLFNSVYVISTRWVSVIFAFVAAFIIYFIIVMRFLFNKEEKGMILHFLPGFIRRAIER</sequence>
<evidence type="ECO:0000313" key="7">
    <source>
        <dbReference type="EMBL" id="AGI84844.1"/>
    </source>
</evidence>
<feature type="transmembrane region" description="Helical" evidence="6">
    <location>
        <begin position="52"/>
        <end position="71"/>
    </location>
</feature>
<evidence type="ECO:0000313" key="8">
    <source>
        <dbReference type="Proteomes" id="UP000012672"/>
    </source>
</evidence>
<dbReference type="Proteomes" id="UP000012672">
    <property type="component" value="Chromosome"/>
</dbReference>
<feature type="transmembrane region" description="Helical" evidence="6">
    <location>
        <begin position="414"/>
        <end position="436"/>
    </location>
</feature>
<feature type="transmembrane region" description="Helical" evidence="6">
    <location>
        <begin position="176"/>
        <end position="194"/>
    </location>
</feature>
<reference evidence="7 8" key="1">
    <citation type="journal article" date="2012" name="J. Bacteriol.">
        <title>Genome sequence of 'Candidatus Methanomethylophilus alvus' Mx1201, a methanogenic archaeon from the human gut belonging to a seventh order of methanogens.</title>
        <authorList>
            <person name="Borrel G."/>
            <person name="Harris H.M."/>
            <person name="Tottey W."/>
            <person name="Mihajlovski A."/>
            <person name="Parisot N."/>
            <person name="Peyretaillade E."/>
            <person name="Peyret P."/>
            <person name="Gribaldo S."/>
            <person name="O'Toole P.W."/>
            <person name="Brugere J.F."/>
        </authorList>
    </citation>
    <scope>NUCLEOTIDE SEQUENCE [LARGE SCALE GENOMIC DNA]</scope>
    <source>
        <strain evidence="7 8">Mx1201</strain>
    </source>
</reference>
<feature type="transmembrane region" description="Helical" evidence="6">
    <location>
        <begin position="479"/>
        <end position="502"/>
    </location>
</feature>
<dbReference type="GeneID" id="41320887"/>
<dbReference type="RefSeq" id="WP_015503993.1">
    <property type="nucleotide sequence ID" value="NC_020913.1"/>
</dbReference>
<dbReference type="GO" id="GO:0005886">
    <property type="term" value="C:plasma membrane"/>
    <property type="evidence" value="ECO:0007669"/>
    <property type="project" value="UniProtKB-SubCell"/>
</dbReference>
<feature type="transmembrane region" description="Helical" evidence="6">
    <location>
        <begin position="324"/>
        <end position="344"/>
    </location>
</feature>
<protein>
    <recommendedName>
        <fullName evidence="9">Polysaccharide biosynthesis protein</fullName>
    </recommendedName>
</protein>
<name>M9SAK2_METAX</name>
<evidence type="ECO:0008006" key="9">
    <source>
        <dbReference type="Google" id="ProtNLM"/>
    </source>
</evidence>
<organism evidence="7 8">
    <name type="scientific">Methanomethylophilus alvi (strain Mx1201)</name>
    <dbReference type="NCBI Taxonomy" id="1236689"/>
    <lineage>
        <taxon>Archaea</taxon>
        <taxon>Methanobacteriati</taxon>
        <taxon>Thermoplasmatota</taxon>
        <taxon>Thermoplasmata</taxon>
        <taxon>Methanomassiliicoccales</taxon>
        <taxon>Methanomethylophilaceae</taxon>
        <taxon>Methanomethylophilus</taxon>
    </lineage>
</organism>
<comment type="subcellular location">
    <subcellularLocation>
        <location evidence="1">Cell membrane</location>
        <topology evidence="1">Multi-pass membrane protein</topology>
    </subcellularLocation>
</comment>
<dbReference type="STRING" id="1236689.MMALV_00870"/>
<dbReference type="PANTHER" id="PTHR30250:SF26">
    <property type="entry name" value="PSMA PROTEIN"/>
    <property type="match status" value="1"/>
</dbReference>
<feature type="transmembrane region" description="Helical" evidence="6">
    <location>
        <begin position="20"/>
        <end position="46"/>
    </location>
</feature>
<evidence type="ECO:0000256" key="6">
    <source>
        <dbReference type="SAM" id="Phobius"/>
    </source>
</evidence>
<dbReference type="EMBL" id="CP004049">
    <property type="protein sequence ID" value="AGI84844.1"/>
    <property type="molecule type" value="Genomic_DNA"/>
</dbReference>
<proteinExistence type="predicted"/>
<dbReference type="KEGG" id="max:MMALV_00870"/>
<dbReference type="eggNOG" id="arCOG02210">
    <property type="taxonomic scope" value="Archaea"/>
</dbReference>
<keyword evidence="5 6" id="KW-0472">Membrane</keyword>
<evidence type="ECO:0000256" key="3">
    <source>
        <dbReference type="ARBA" id="ARBA00022692"/>
    </source>
</evidence>
<dbReference type="PANTHER" id="PTHR30250">
    <property type="entry name" value="PST FAMILY PREDICTED COLANIC ACID TRANSPORTER"/>
    <property type="match status" value="1"/>
</dbReference>
<feature type="transmembrane region" description="Helical" evidence="6">
    <location>
        <begin position="279"/>
        <end position="303"/>
    </location>
</feature>
<gene>
    <name evidence="7" type="ORF">MMALV_00870</name>
</gene>
<evidence type="ECO:0000256" key="1">
    <source>
        <dbReference type="ARBA" id="ARBA00004651"/>
    </source>
</evidence>
<keyword evidence="3 6" id="KW-0812">Transmembrane</keyword>